<gene>
    <name evidence="1" type="ORF">FYJ83_18470</name>
</gene>
<dbReference type="EMBL" id="VUNQ01000074">
    <property type="protein sequence ID" value="MSU03445.1"/>
    <property type="molecule type" value="Genomic_DNA"/>
</dbReference>
<evidence type="ECO:0000313" key="2">
    <source>
        <dbReference type="Proteomes" id="UP000469523"/>
    </source>
</evidence>
<name>A0A6N7Y3T3_9FIRM</name>
<dbReference type="Proteomes" id="UP000469523">
    <property type="component" value="Unassembled WGS sequence"/>
</dbReference>
<dbReference type="AlphaFoldDB" id="A0A6N7Y3T3"/>
<accession>A0A6N7Y3T3</accession>
<keyword evidence="2" id="KW-1185">Reference proteome</keyword>
<protein>
    <submittedName>
        <fullName evidence="1">Type VI secretion protein</fullName>
    </submittedName>
</protein>
<organism evidence="1 2">
    <name type="scientific">Tissierella pigra</name>
    <dbReference type="NCBI Taxonomy" id="2607614"/>
    <lineage>
        <taxon>Bacteria</taxon>
        <taxon>Bacillati</taxon>
        <taxon>Bacillota</taxon>
        <taxon>Tissierellia</taxon>
        <taxon>Tissierellales</taxon>
        <taxon>Tissierellaceae</taxon>
        <taxon>Tissierella</taxon>
    </lineage>
</organism>
<evidence type="ECO:0000313" key="1">
    <source>
        <dbReference type="EMBL" id="MSU03445.1"/>
    </source>
</evidence>
<proteinExistence type="predicted"/>
<sequence length="134" mass="15394">MAKNKSPMTEDEKIKTFVDMIAPSIIKFNTDHFICGNTYRCVWALREYPTSTNEQAILRHLGEKDGVTLRIYTRQVTPNEEKKIIHNAANKNRMNTSNTNDLQQTVTAESNLQDVVTLVSTMHRNREPLFHCAV</sequence>
<comment type="caution">
    <text evidence="1">The sequence shown here is derived from an EMBL/GenBank/DDBJ whole genome shotgun (WGS) entry which is preliminary data.</text>
</comment>
<reference evidence="1 2" key="1">
    <citation type="submission" date="2019-09" db="EMBL/GenBank/DDBJ databases">
        <title>In-depth cultivation of the pig gut microbiome towards novel bacterial diversity and tailored functional studies.</title>
        <authorList>
            <person name="Wylensek D."/>
            <person name="Hitch T.C.A."/>
            <person name="Clavel T."/>
        </authorList>
    </citation>
    <scope>NUCLEOTIDE SEQUENCE [LARGE SCALE GENOMIC DNA]</scope>
    <source>
        <strain evidence="1 2">WCA3-693-APC-4?</strain>
    </source>
</reference>
<feature type="non-terminal residue" evidence="1">
    <location>
        <position position="134"/>
    </location>
</feature>